<evidence type="ECO:0000259" key="2">
    <source>
        <dbReference type="Pfam" id="PF12776"/>
    </source>
</evidence>
<dbReference type="Pfam" id="PF12776">
    <property type="entry name" value="Myb_DNA-bind_3"/>
    <property type="match status" value="1"/>
</dbReference>
<accession>A0ABD1X8K4</accession>
<reference evidence="4" key="1">
    <citation type="submission" date="2024-07" db="EMBL/GenBank/DDBJ databases">
        <title>Two chromosome-level genome assemblies of Korean endemic species Abeliophyllum distichum and Forsythia ovata (Oleaceae).</title>
        <authorList>
            <person name="Jang H."/>
        </authorList>
    </citation>
    <scope>NUCLEOTIDE SEQUENCE [LARGE SCALE GENOMIC DNA]</scope>
</reference>
<evidence type="ECO:0000313" key="4">
    <source>
        <dbReference type="Proteomes" id="UP001604277"/>
    </source>
</evidence>
<dbReference type="AlphaFoldDB" id="A0ABD1X8K4"/>
<dbReference type="InterPro" id="IPR024752">
    <property type="entry name" value="Myb/SANT-like_dom"/>
</dbReference>
<keyword evidence="4" id="KW-1185">Reference proteome</keyword>
<feature type="domain" description="Myb/SANT-like" evidence="2">
    <location>
        <begin position="43"/>
        <end position="137"/>
    </location>
</feature>
<name>A0ABD1X8K4_9LAMI</name>
<evidence type="ECO:0000313" key="3">
    <source>
        <dbReference type="EMBL" id="KAL2558294.1"/>
    </source>
</evidence>
<sequence length="328" mass="36865">MAHQQQSAAAPLRAPRPTIASNTEYIDTNNSQVDPNTKIRQVRWNDEMDGLMIIALVNQVFSGHKRSDNGFTSFQVSKAIESVSNGCGVVVSDKNVRSRLKTLKKEYAEVNQLLSISGFGWESETGRITADAFAWDDLVKGKPELGKWMTKLCRRYDDMEAIFGNDTATGDRAYRVLIISPRYKLFCMFAISVDESLNEVDTPNEETDPSPNTSRKRNAEEGTSKNRRKRTHHFDESHGSLSVLAEASKKIAQAMQMQAALDTLNHVNWQLITEKLEAMDLDLVDILKVMKAFRSDGDLAKIFMSLTNTTIMRAMVYEQLGRDPPPLP</sequence>
<gene>
    <name evidence="3" type="ORF">Fot_03033</name>
</gene>
<comment type="caution">
    <text evidence="3">The sequence shown here is derived from an EMBL/GenBank/DDBJ whole genome shotgun (WGS) entry which is preliminary data.</text>
</comment>
<protein>
    <recommendedName>
        <fullName evidence="2">Myb/SANT-like domain-containing protein</fullName>
    </recommendedName>
</protein>
<organism evidence="3 4">
    <name type="scientific">Forsythia ovata</name>
    <dbReference type="NCBI Taxonomy" id="205694"/>
    <lineage>
        <taxon>Eukaryota</taxon>
        <taxon>Viridiplantae</taxon>
        <taxon>Streptophyta</taxon>
        <taxon>Embryophyta</taxon>
        <taxon>Tracheophyta</taxon>
        <taxon>Spermatophyta</taxon>
        <taxon>Magnoliopsida</taxon>
        <taxon>eudicotyledons</taxon>
        <taxon>Gunneridae</taxon>
        <taxon>Pentapetalae</taxon>
        <taxon>asterids</taxon>
        <taxon>lamiids</taxon>
        <taxon>Lamiales</taxon>
        <taxon>Oleaceae</taxon>
        <taxon>Forsythieae</taxon>
        <taxon>Forsythia</taxon>
    </lineage>
</organism>
<proteinExistence type="predicted"/>
<feature type="region of interest" description="Disordered" evidence="1">
    <location>
        <begin position="199"/>
        <end position="238"/>
    </location>
</feature>
<feature type="compositionally biased region" description="Acidic residues" evidence="1">
    <location>
        <begin position="199"/>
        <end position="208"/>
    </location>
</feature>
<dbReference type="Proteomes" id="UP001604277">
    <property type="component" value="Unassembled WGS sequence"/>
</dbReference>
<evidence type="ECO:0000256" key="1">
    <source>
        <dbReference type="SAM" id="MobiDB-lite"/>
    </source>
</evidence>
<dbReference type="PANTHER" id="PTHR46929:SF3">
    <property type="entry name" value="MYB_SANT-LIKE DOMAIN-CONTAINING PROTEIN"/>
    <property type="match status" value="1"/>
</dbReference>
<dbReference type="PANTHER" id="PTHR46929">
    <property type="entry name" value="EXPRESSED PROTEIN"/>
    <property type="match status" value="1"/>
</dbReference>
<dbReference type="EMBL" id="JBFOLJ010000001">
    <property type="protein sequence ID" value="KAL2558294.1"/>
    <property type="molecule type" value="Genomic_DNA"/>
</dbReference>